<sequence>MRIYGVVTGLALFASVPVEAAPEPVAPKPQIELATLFGSDAYPPLAITLGEDGLVVAALTIDSLGAVTACRIVTSSDSTSLDAATCRIMTEHKTAFSPAYDAEGKAVAGSYTLKTRWILPEPPPSPLNSVGQQLTLLLSNKAVIKRCELRDMLGNVAVEAMTMCAGFRESMAAMFGGNPETSPPGDIEVLALIDRTIGQAAPLSGLMPAGITLIQDVGSEFVVQPDGTRTGCTPVSTMVVETMDEEDAKSADPCASAERFVAHQGAPIKVQDRMQMGYRLIGRPVGK</sequence>
<evidence type="ECO:0000313" key="7">
    <source>
        <dbReference type="EMBL" id="PTW44438.1"/>
    </source>
</evidence>
<evidence type="ECO:0000256" key="3">
    <source>
        <dbReference type="ARBA" id="ARBA00022989"/>
    </source>
</evidence>
<protein>
    <submittedName>
        <fullName evidence="7">TonB family protein</fullName>
    </submittedName>
</protein>
<evidence type="ECO:0000256" key="1">
    <source>
        <dbReference type="ARBA" id="ARBA00004167"/>
    </source>
</evidence>
<dbReference type="PROSITE" id="PS52015">
    <property type="entry name" value="TONB_CTD"/>
    <property type="match status" value="1"/>
</dbReference>
<dbReference type="EMBL" id="QAYE01000010">
    <property type="protein sequence ID" value="PTW44438.1"/>
    <property type="molecule type" value="Genomic_DNA"/>
</dbReference>
<keyword evidence="4" id="KW-0472">Membrane</keyword>
<evidence type="ECO:0000256" key="4">
    <source>
        <dbReference type="ARBA" id="ARBA00023136"/>
    </source>
</evidence>
<dbReference type="GO" id="GO:0016020">
    <property type="term" value="C:membrane"/>
    <property type="evidence" value="ECO:0007669"/>
    <property type="project" value="UniProtKB-SubCell"/>
</dbReference>
<dbReference type="InterPro" id="IPR006260">
    <property type="entry name" value="TonB/TolA_C"/>
</dbReference>
<dbReference type="GeneID" id="91007533"/>
<feature type="signal peptide" evidence="5">
    <location>
        <begin position="1"/>
        <end position="20"/>
    </location>
</feature>
<accession>A0A2T5TYU4</accession>
<dbReference type="SUPFAM" id="SSF74653">
    <property type="entry name" value="TolA/TonB C-terminal domain"/>
    <property type="match status" value="1"/>
</dbReference>
<evidence type="ECO:0000259" key="6">
    <source>
        <dbReference type="PROSITE" id="PS52015"/>
    </source>
</evidence>
<dbReference type="GO" id="GO:0055085">
    <property type="term" value="P:transmembrane transport"/>
    <property type="evidence" value="ECO:0007669"/>
    <property type="project" value="InterPro"/>
</dbReference>
<reference evidence="7 8" key="1">
    <citation type="submission" date="2018-04" db="EMBL/GenBank/DDBJ databases">
        <title>Genomic Encyclopedia of Type Strains, Phase III (KMG-III): the genomes of soil and plant-associated and newly described type strains.</title>
        <authorList>
            <person name="Whitman W."/>
        </authorList>
    </citation>
    <scope>NUCLEOTIDE SEQUENCE [LARGE SCALE GENOMIC DNA]</scope>
    <source>
        <strain evidence="7 8">MA-olki</strain>
    </source>
</reference>
<proteinExistence type="predicted"/>
<keyword evidence="3" id="KW-1133">Transmembrane helix</keyword>
<feature type="domain" description="TonB C-terminal" evidence="6">
    <location>
        <begin position="27"/>
        <end position="120"/>
    </location>
</feature>
<comment type="subcellular location">
    <subcellularLocation>
        <location evidence="1">Membrane</location>
        <topology evidence="1">Single-pass membrane protein</topology>
    </subcellularLocation>
</comment>
<name>A0A2T5TYU4_9SPHN</name>
<dbReference type="RefSeq" id="WP_167397743.1">
    <property type="nucleotide sequence ID" value="NZ_QAYE01000010.1"/>
</dbReference>
<dbReference type="AlphaFoldDB" id="A0A2T5TYU4"/>
<gene>
    <name evidence="7" type="ORF">C8J25_110120</name>
</gene>
<keyword evidence="2" id="KW-0812">Transmembrane</keyword>
<evidence type="ECO:0000256" key="2">
    <source>
        <dbReference type="ARBA" id="ARBA00022692"/>
    </source>
</evidence>
<dbReference type="InterPro" id="IPR037682">
    <property type="entry name" value="TonB_C"/>
</dbReference>
<dbReference type="Proteomes" id="UP000244013">
    <property type="component" value="Unassembled WGS sequence"/>
</dbReference>
<comment type="caution">
    <text evidence="7">The sequence shown here is derived from an EMBL/GenBank/DDBJ whole genome shotgun (WGS) entry which is preliminary data.</text>
</comment>
<feature type="chain" id="PRO_5015415122" evidence="5">
    <location>
        <begin position="21"/>
        <end position="287"/>
    </location>
</feature>
<keyword evidence="5" id="KW-0732">Signal</keyword>
<organism evidence="7 8">
    <name type="scientific">Sphingomonas faeni</name>
    <dbReference type="NCBI Taxonomy" id="185950"/>
    <lineage>
        <taxon>Bacteria</taxon>
        <taxon>Pseudomonadati</taxon>
        <taxon>Pseudomonadota</taxon>
        <taxon>Alphaproteobacteria</taxon>
        <taxon>Sphingomonadales</taxon>
        <taxon>Sphingomonadaceae</taxon>
        <taxon>Sphingomonas</taxon>
    </lineage>
</organism>
<evidence type="ECO:0000313" key="8">
    <source>
        <dbReference type="Proteomes" id="UP000244013"/>
    </source>
</evidence>
<dbReference type="Pfam" id="PF03544">
    <property type="entry name" value="TonB_C"/>
    <property type="match status" value="1"/>
</dbReference>
<evidence type="ECO:0000256" key="5">
    <source>
        <dbReference type="SAM" id="SignalP"/>
    </source>
</evidence>
<dbReference type="NCBIfam" id="TIGR01352">
    <property type="entry name" value="tonB_Cterm"/>
    <property type="match status" value="1"/>
</dbReference>
<dbReference type="Gene3D" id="3.30.1150.10">
    <property type="match status" value="1"/>
</dbReference>